<evidence type="ECO:0000313" key="2">
    <source>
        <dbReference type="Proteomes" id="UP001054945"/>
    </source>
</evidence>
<proteinExistence type="predicted"/>
<accession>A0AAV4XCK2</accession>
<sequence>MGFYPSGPKVSLFRAANHTSKKGVAKADTLLMSCTLQEWNKRQFQIQFAEQDGVDGTAKRKECTNMLKKFIHVVDYSSEGEGSEPKDYGRQ</sequence>
<evidence type="ECO:0000313" key="1">
    <source>
        <dbReference type="EMBL" id="GIY91681.1"/>
    </source>
</evidence>
<gene>
    <name evidence="1" type="ORF">CEXT_655271</name>
</gene>
<comment type="caution">
    <text evidence="1">The sequence shown here is derived from an EMBL/GenBank/DDBJ whole genome shotgun (WGS) entry which is preliminary data.</text>
</comment>
<name>A0AAV4XCK2_CAEEX</name>
<dbReference type="EMBL" id="BPLR01000039">
    <property type="protein sequence ID" value="GIY91681.1"/>
    <property type="molecule type" value="Genomic_DNA"/>
</dbReference>
<dbReference type="AlphaFoldDB" id="A0AAV4XCK2"/>
<keyword evidence="2" id="KW-1185">Reference proteome</keyword>
<dbReference type="Proteomes" id="UP001054945">
    <property type="component" value="Unassembled WGS sequence"/>
</dbReference>
<reference evidence="1 2" key="1">
    <citation type="submission" date="2021-06" db="EMBL/GenBank/DDBJ databases">
        <title>Caerostris extrusa draft genome.</title>
        <authorList>
            <person name="Kono N."/>
            <person name="Arakawa K."/>
        </authorList>
    </citation>
    <scope>NUCLEOTIDE SEQUENCE [LARGE SCALE GENOMIC DNA]</scope>
</reference>
<organism evidence="1 2">
    <name type="scientific">Caerostris extrusa</name>
    <name type="common">Bark spider</name>
    <name type="synonym">Caerostris bankana</name>
    <dbReference type="NCBI Taxonomy" id="172846"/>
    <lineage>
        <taxon>Eukaryota</taxon>
        <taxon>Metazoa</taxon>
        <taxon>Ecdysozoa</taxon>
        <taxon>Arthropoda</taxon>
        <taxon>Chelicerata</taxon>
        <taxon>Arachnida</taxon>
        <taxon>Araneae</taxon>
        <taxon>Araneomorphae</taxon>
        <taxon>Entelegynae</taxon>
        <taxon>Araneoidea</taxon>
        <taxon>Araneidae</taxon>
        <taxon>Caerostris</taxon>
    </lineage>
</organism>
<protein>
    <submittedName>
        <fullName evidence="1">Uncharacterized protein</fullName>
    </submittedName>
</protein>